<evidence type="ECO:0000256" key="6">
    <source>
        <dbReference type="ARBA" id="ARBA00023136"/>
    </source>
</evidence>
<name>A0AAD9MH85_PROWI</name>
<dbReference type="EMBL" id="JASFZW010000010">
    <property type="protein sequence ID" value="KAK2076442.1"/>
    <property type="molecule type" value="Genomic_DNA"/>
</dbReference>
<protein>
    <submittedName>
        <fullName evidence="12">Uncharacterized protein</fullName>
    </submittedName>
</protein>
<evidence type="ECO:0000256" key="2">
    <source>
        <dbReference type="ARBA" id="ARBA00008017"/>
    </source>
</evidence>
<evidence type="ECO:0000256" key="3">
    <source>
        <dbReference type="ARBA" id="ARBA00022475"/>
    </source>
</evidence>
<evidence type="ECO:0000259" key="11">
    <source>
        <dbReference type="Pfam" id="PF24956"/>
    </source>
</evidence>
<dbReference type="Gene3D" id="1.10.287.1260">
    <property type="match status" value="1"/>
</dbReference>
<evidence type="ECO:0000313" key="12">
    <source>
        <dbReference type="EMBL" id="KAK2076442.1"/>
    </source>
</evidence>
<evidence type="ECO:0000256" key="4">
    <source>
        <dbReference type="ARBA" id="ARBA00022692"/>
    </source>
</evidence>
<keyword evidence="3" id="KW-1003">Cell membrane</keyword>
<reference evidence="12" key="1">
    <citation type="submission" date="2021-01" db="EMBL/GenBank/DDBJ databases">
        <authorList>
            <person name="Eckstrom K.M.E."/>
        </authorList>
    </citation>
    <scope>NUCLEOTIDE SEQUENCE</scope>
    <source>
        <strain evidence="12">UVCC 0001</strain>
    </source>
</reference>
<comment type="similarity">
    <text evidence="2">Belongs to the MscS (TC 1.A.23) family.</text>
</comment>
<dbReference type="Proteomes" id="UP001255856">
    <property type="component" value="Unassembled WGS sequence"/>
</dbReference>
<dbReference type="SUPFAM" id="SSF82861">
    <property type="entry name" value="Mechanosensitive channel protein MscS (YggB), transmembrane region"/>
    <property type="match status" value="1"/>
</dbReference>
<comment type="subcellular location">
    <subcellularLocation>
        <location evidence="1">Cell membrane</location>
        <topology evidence="1">Multi-pass membrane protein</topology>
    </subcellularLocation>
</comment>
<comment type="caution">
    <text evidence="12">The sequence shown here is derived from an EMBL/GenBank/DDBJ whole genome shotgun (WGS) entry which is preliminary data.</text>
</comment>
<dbReference type="Pfam" id="PF00924">
    <property type="entry name" value="MS_channel_2nd"/>
    <property type="match status" value="1"/>
</dbReference>
<evidence type="ECO:0000256" key="7">
    <source>
        <dbReference type="SAM" id="MobiDB-lite"/>
    </source>
</evidence>
<dbReference type="InterPro" id="IPR045042">
    <property type="entry name" value="YnaI-like"/>
</dbReference>
<evidence type="ECO:0000256" key="8">
    <source>
        <dbReference type="SAM" id="Phobius"/>
    </source>
</evidence>
<dbReference type="Pfam" id="PF21088">
    <property type="entry name" value="MS_channel_1st"/>
    <property type="match status" value="1"/>
</dbReference>
<gene>
    <name evidence="12" type="ORF">QBZ16_000967</name>
</gene>
<dbReference type="InterPro" id="IPR011014">
    <property type="entry name" value="MscS_channel_TM-2"/>
</dbReference>
<keyword evidence="4 8" id="KW-0812">Transmembrane</keyword>
<dbReference type="AlphaFoldDB" id="A0AAD9MH85"/>
<feature type="region of interest" description="Disordered" evidence="7">
    <location>
        <begin position="425"/>
        <end position="471"/>
    </location>
</feature>
<keyword evidence="13" id="KW-1185">Reference proteome</keyword>
<dbReference type="InterPro" id="IPR010920">
    <property type="entry name" value="LSM_dom_sf"/>
</dbReference>
<keyword evidence="5 8" id="KW-1133">Transmembrane helix</keyword>
<evidence type="ECO:0000259" key="10">
    <source>
        <dbReference type="Pfam" id="PF21088"/>
    </source>
</evidence>
<evidence type="ECO:0000256" key="1">
    <source>
        <dbReference type="ARBA" id="ARBA00004651"/>
    </source>
</evidence>
<dbReference type="PANTHER" id="PTHR43634">
    <property type="entry name" value="OW CONDUCTANCE MECHANOSENSITIVE CHANNEL"/>
    <property type="match status" value="1"/>
</dbReference>
<evidence type="ECO:0000259" key="9">
    <source>
        <dbReference type="Pfam" id="PF00924"/>
    </source>
</evidence>
<feature type="transmembrane region" description="Helical" evidence="8">
    <location>
        <begin position="207"/>
        <end position="225"/>
    </location>
</feature>
<feature type="transmembrane region" description="Helical" evidence="8">
    <location>
        <begin position="126"/>
        <end position="147"/>
    </location>
</feature>
<feature type="compositionally biased region" description="Pro residues" evidence="7">
    <location>
        <begin position="7"/>
        <end position="20"/>
    </location>
</feature>
<accession>A0AAD9MH85</accession>
<evidence type="ECO:0000313" key="13">
    <source>
        <dbReference type="Proteomes" id="UP001255856"/>
    </source>
</evidence>
<dbReference type="InterPro" id="IPR006685">
    <property type="entry name" value="MscS_channel_2nd"/>
</dbReference>
<dbReference type="GO" id="GO:0055085">
    <property type="term" value="P:transmembrane transport"/>
    <property type="evidence" value="ECO:0007669"/>
    <property type="project" value="InterPro"/>
</dbReference>
<dbReference type="Pfam" id="PF24956">
    <property type="entry name" value="Msl2-3_C"/>
    <property type="match status" value="1"/>
</dbReference>
<feature type="domain" description="Mechanosensitive ion channel protein 2/3 C-terminal" evidence="11">
    <location>
        <begin position="325"/>
        <end position="402"/>
    </location>
</feature>
<dbReference type="InterPro" id="IPR049142">
    <property type="entry name" value="MS_channel_1st"/>
</dbReference>
<dbReference type="PANTHER" id="PTHR43634:SF2">
    <property type="entry name" value="LOW CONDUCTANCE MECHANOSENSITIVE CHANNEL YNAI"/>
    <property type="match status" value="1"/>
</dbReference>
<organism evidence="12 13">
    <name type="scientific">Prototheca wickerhamii</name>
    <dbReference type="NCBI Taxonomy" id="3111"/>
    <lineage>
        <taxon>Eukaryota</taxon>
        <taxon>Viridiplantae</taxon>
        <taxon>Chlorophyta</taxon>
        <taxon>core chlorophytes</taxon>
        <taxon>Trebouxiophyceae</taxon>
        <taxon>Chlorellales</taxon>
        <taxon>Chlorellaceae</taxon>
        <taxon>Prototheca</taxon>
    </lineage>
</organism>
<feature type="transmembrane region" description="Helical" evidence="8">
    <location>
        <begin position="153"/>
        <end position="175"/>
    </location>
</feature>
<evidence type="ECO:0000256" key="5">
    <source>
        <dbReference type="ARBA" id="ARBA00022989"/>
    </source>
</evidence>
<feature type="compositionally biased region" description="Low complexity" evidence="7">
    <location>
        <begin position="433"/>
        <end position="446"/>
    </location>
</feature>
<feature type="transmembrane region" description="Helical" evidence="8">
    <location>
        <begin position="30"/>
        <end position="52"/>
    </location>
</feature>
<dbReference type="SUPFAM" id="SSF50182">
    <property type="entry name" value="Sm-like ribonucleoproteins"/>
    <property type="match status" value="1"/>
</dbReference>
<dbReference type="Gene3D" id="2.30.30.60">
    <property type="match status" value="1"/>
</dbReference>
<feature type="domain" description="Mechanosensitive ion channel transmembrane helices 2/3" evidence="10">
    <location>
        <begin position="210"/>
        <end position="246"/>
    </location>
</feature>
<keyword evidence="6 8" id="KW-0472">Membrane</keyword>
<proteinExistence type="inferred from homology"/>
<dbReference type="InterPro" id="IPR056876">
    <property type="entry name" value="Msl2-3_C"/>
</dbReference>
<feature type="domain" description="Mechanosensitive ion channel MscS" evidence="9">
    <location>
        <begin position="249"/>
        <end position="320"/>
    </location>
</feature>
<sequence length="471" mass="51527">MKTGLLPAPPVSRGPPPDPHSTPYVELKPYHYATLASLAAVGLLFLAVLLYATGDGLGFGASAARVCRRFLKTPALRQVLGILGAMAFTRYGLEPLVRGVRRALNAETSWERSAEYYIVREVSRPLALLFAVAAVAALAESFLPQVIAVPKSVVQTVVRSTLSLAMVLSAARVALNIKARVVHEALWRMELKGETTRQRRAEALDKLGSLAVYVVAAFLSLQAVGLDVNSVLAIGGVGGLAVGLAGREILENLFTGLIILSSNPFEVGEEVLFRPSSGQVVEGIVTDVGWYRTTIRSFEREIYTIPNSVFSRTVVLNVTRKRLEWRFYEFLGVRVEDARRAEDIVLDMRKILRQDSRVIQRLHRRIFLEKITRDQAQIYTSFYVEAVNRDAFMAIKQDLLLAFQDCVERNGAQWARNRMQVEMLPGAGGQQLGPGLQESGTTAGDAAARRGKPAEADASPRPSLGGASARV</sequence>
<dbReference type="GO" id="GO:0005886">
    <property type="term" value="C:plasma membrane"/>
    <property type="evidence" value="ECO:0007669"/>
    <property type="project" value="UniProtKB-SubCell"/>
</dbReference>
<feature type="region of interest" description="Disordered" evidence="7">
    <location>
        <begin position="1"/>
        <end position="20"/>
    </location>
</feature>
<dbReference type="InterPro" id="IPR023408">
    <property type="entry name" value="MscS_beta-dom_sf"/>
</dbReference>